<dbReference type="RefSeq" id="WP_377926798.1">
    <property type="nucleotide sequence ID" value="NZ_JBHUEM010000003.1"/>
</dbReference>
<accession>A0ABW4LKM6</accession>
<gene>
    <name evidence="1" type="ORF">ACFSCX_03865</name>
</gene>
<sequence length="108" mass="12872">MNLNSIWSSFLLELEQHIDIEKAEMRKFSGLPFLFIETRNDAIDIELIEQHIRLASAHAMKGKRLHSETVFVRKEAKQFVYRHRFFVPQEKMFCCGNLCEDCIRLKKK</sequence>
<comment type="caution">
    <text evidence="1">The sequence shown here is derived from an EMBL/GenBank/DDBJ whole genome shotgun (WGS) entry which is preliminary data.</text>
</comment>
<evidence type="ECO:0000313" key="1">
    <source>
        <dbReference type="EMBL" id="MFD1735694.1"/>
    </source>
</evidence>
<dbReference type="EMBL" id="JBHUEM010000003">
    <property type="protein sequence ID" value="MFD1735694.1"/>
    <property type="molecule type" value="Genomic_DNA"/>
</dbReference>
<name>A0ABW4LKM6_9BACI</name>
<keyword evidence="2" id="KW-1185">Reference proteome</keyword>
<protein>
    <submittedName>
        <fullName evidence="1">Uncharacterized protein</fullName>
    </submittedName>
</protein>
<dbReference type="Proteomes" id="UP001597214">
    <property type="component" value="Unassembled WGS sequence"/>
</dbReference>
<evidence type="ECO:0000313" key="2">
    <source>
        <dbReference type="Proteomes" id="UP001597214"/>
    </source>
</evidence>
<reference evidence="2" key="1">
    <citation type="journal article" date="2019" name="Int. J. Syst. Evol. Microbiol.">
        <title>The Global Catalogue of Microorganisms (GCM) 10K type strain sequencing project: providing services to taxonomists for standard genome sequencing and annotation.</title>
        <authorList>
            <consortium name="The Broad Institute Genomics Platform"/>
            <consortium name="The Broad Institute Genome Sequencing Center for Infectious Disease"/>
            <person name="Wu L."/>
            <person name="Ma J."/>
        </authorList>
    </citation>
    <scope>NUCLEOTIDE SEQUENCE [LARGE SCALE GENOMIC DNA]</scope>
    <source>
        <strain evidence="2">CCUG 49339</strain>
    </source>
</reference>
<organism evidence="1 2">
    <name type="scientific">Bacillus salitolerans</name>
    <dbReference type="NCBI Taxonomy" id="1437434"/>
    <lineage>
        <taxon>Bacteria</taxon>
        <taxon>Bacillati</taxon>
        <taxon>Bacillota</taxon>
        <taxon>Bacilli</taxon>
        <taxon>Bacillales</taxon>
        <taxon>Bacillaceae</taxon>
        <taxon>Bacillus</taxon>
    </lineage>
</organism>
<proteinExistence type="predicted"/>